<keyword evidence="2" id="KW-0732">Signal</keyword>
<keyword evidence="4" id="KW-1185">Reference proteome</keyword>
<feature type="compositionally biased region" description="Low complexity" evidence="1">
    <location>
        <begin position="227"/>
        <end position="242"/>
    </location>
</feature>
<feature type="region of interest" description="Disordered" evidence="1">
    <location>
        <begin position="172"/>
        <end position="306"/>
    </location>
</feature>
<dbReference type="STRING" id="1960309.SAMN03159343_3604"/>
<feature type="compositionally biased region" description="Gly residues" evidence="1">
    <location>
        <begin position="172"/>
        <end position="226"/>
    </location>
</feature>
<dbReference type="OrthoDB" id="9993817at2"/>
<feature type="chain" id="PRO_5038926333" evidence="2">
    <location>
        <begin position="30"/>
        <end position="306"/>
    </location>
</feature>
<gene>
    <name evidence="3" type="ORF">SAMN03159343_3604</name>
</gene>
<organism evidence="3 4">
    <name type="scientific">Klenkia marina</name>
    <dbReference type="NCBI Taxonomy" id="1960309"/>
    <lineage>
        <taxon>Bacteria</taxon>
        <taxon>Bacillati</taxon>
        <taxon>Actinomycetota</taxon>
        <taxon>Actinomycetes</taxon>
        <taxon>Geodermatophilales</taxon>
        <taxon>Geodermatophilaceae</taxon>
        <taxon>Klenkia</taxon>
    </lineage>
</organism>
<dbReference type="AlphaFoldDB" id="A0A1G4YUP0"/>
<dbReference type="Proteomes" id="UP000198981">
    <property type="component" value="Unassembled WGS sequence"/>
</dbReference>
<feature type="compositionally biased region" description="Low complexity" evidence="1">
    <location>
        <begin position="274"/>
        <end position="306"/>
    </location>
</feature>
<dbReference type="RefSeq" id="WP_133379250.1">
    <property type="nucleotide sequence ID" value="NZ_FMUH01000006.1"/>
</dbReference>
<evidence type="ECO:0000313" key="4">
    <source>
        <dbReference type="Proteomes" id="UP000198981"/>
    </source>
</evidence>
<accession>A0A1G4YUP0</accession>
<evidence type="ECO:0000256" key="2">
    <source>
        <dbReference type="SAM" id="SignalP"/>
    </source>
</evidence>
<feature type="signal peptide" evidence="2">
    <location>
        <begin position="1"/>
        <end position="29"/>
    </location>
</feature>
<feature type="compositionally biased region" description="Polar residues" evidence="1">
    <location>
        <begin position="254"/>
        <end position="266"/>
    </location>
</feature>
<sequence length="306" mass="28155">MSMRTTIGGLVLGGALAAAALAPTSGTMALLSDQATVESSAGAGSLGVEAVAVAPGLVLAMGDRGTVQVTTAGDLAWSLRIESVDSSGTPDCGVAGQLRITSDLGTPSTPAAGECPVLVREGSGATTGALTIQRDGAPQPRVWTGALRVTLQQLPGGFSDVVDLPLELVAPGGSGSASGPPASGGPGAPSNGTGPGNGAGNGPRPGTGPGNGGGAGNGGGSGGGSPTAGRPGAAGPPSASAGLDGSTAGAAPQAGTQSQAPESTGTVPPPSAPVDEGAPEADAGAGVPAEQTADGGVAPGEPAAEG</sequence>
<dbReference type="EMBL" id="FMUH01000006">
    <property type="protein sequence ID" value="SCX57192.1"/>
    <property type="molecule type" value="Genomic_DNA"/>
</dbReference>
<evidence type="ECO:0000313" key="3">
    <source>
        <dbReference type="EMBL" id="SCX57192.1"/>
    </source>
</evidence>
<evidence type="ECO:0000256" key="1">
    <source>
        <dbReference type="SAM" id="MobiDB-lite"/>
    </source>
</evidence>
<protein>
    <submittedName>
        <fullName evidence="3">Uncharacterized protein</fullName>
    </submittedName>
</protein>
<proteinExistence type="predicted"/>
<name>A0A1G4YUP0_9ACTN</name>
<reference evidence="4" key="1">
    <citation type="submission" date="2016-10" db="EMBL/GenBank/DDBJ databases">
        <authorList>
            <person name="Varghese N."/>
            <person name="Submissions S."/>
        </authorList>
    </citation>
    <scope>NUCLEOTIDE SEQUENCE [LARGE SCALE GENOMIC DNA]</scope>
    <source>
        <strain evidence="4">DSM 45722</strain>
    </source>
</reference>